<sequence length="115" mass="11705">MLIVDDDPSMGRLMADLVVAGGGAVCDIAGSGEAALDTLATVSCPDLVLLDVNLPGIDGIETAHRMLARWPALRVVLTSTEALADLPADLLDGGVSEFVPKVELGPDRVGALLAG</sequence>
<keyword evidence="1 3" id="KW-0597">Phosphoprotein</keyword>
<proteinExistence type="predicted"/>
<feature type="modified residue" description="4-aspartylphosphate" evidence="3">
    <location>
        <position position="51"/>
    </location>
</feature>
<evidence type="ECO:0000259" key="4">
    <source>
        <dbReference type="PROSITE" id="PS50110"/>
    </source>
</evidence>
<protein>
    <recommendedName>
        <fullName evidence="4">Response regulatory domain-containing protein</fullName>
    </recommendedName>
</protein>
<keyword evidence="2" id="KW-0902">Two-component regulatory system</keyword>
<accession>A0A6C7E5F7</accession>
<dbReference type="AlphaFoldDB" id="A0A6C7E5F7"/>
<dbReference type="Pfam" id="PF00072">
    <property type="entry name" value="Response_reg"/>
    <property type="match status" value="1"/>
</dbReference>
<dbReference type="GO" id="GO:0000160">
    <property type="term" value="P:phosphorelay signal transduction system"/>
    <property type="evidence" value="ECO:0007669"/>
    <property type="project" value="UniProtKB-KW"/>
</dbReference>
<evidence type="ECO:0000256" key="3">
    <source>
        <dbReference type="PROSITE-ProRule" id="PRU00169"/>
    </source>
</evidence>
<evidence type="ECO:0000256" key="2">
    <source>
        <dbReference type="ARBA" id="ARBA00023012"/>
    </source>
</evidence>
<name>A0A6C7E5F7_ILUCY</name>
<dbReference type="CDD" id="cd00156">
    <property type="entry name" value="REC"/>
    <property type="match status" value="1"/>
</dbReference>
<dbReference type="SUPFAM" id="SSF52172">
    <property type="entry name" value="CheY-like"/>
    <property type="match status" value="1"/>
</dbReference>
<dbReference type="PANTHER" id="PTHR44591:SF14">
    <property type="entry name" value="PROTEIN PILG"/>
    <property type="match status" value="1"/>
</dbReference>
<dbReference type="InterPro" id="IPR001789">
    <property type="entry name" value="Sig_transdc_resp-reg_receiver"/>
</dbReference>
<dbReference type="InterPro" id="IPR050595">
    <property type="entry name" value="Bact_response_regulator"/>
</dbReference>
<dbReference type="EMBL" id="AP012057">
    <property type="protein sequence ID" value="BAN02067.1"/>
    <property type="molecule type" value="Genomic_DNA"/>
</dbReference>
<dbReference type="PANTHER" id="PTHR44591">
    <property type="entry name" value="STRESS RESPONSE REGULATOR PROTEIN 1"/>
    <property type="match status" value="1"/>
</dbReference>
<keyword evidence="6" id="KW-1185">Reference proteome</keyword>
<dbReference type="SMART" id="SM00448">
    <property type="entry name" value="REC"/>
    <property type="match status" value="1"/>
</dbReference>
<evidence type="ECO:0000313" key="6">
    <source>
        <dbReference type="Proteomes" id="UP000011863"/>
    </source>
</evidence>
<evidence type="ECO:0000256" key="1">
    <source>
        <dbReference type="ARBA" id="ARBA00022553"/>
    </source>
</evidence>
<feature type="domain" description="Response regulatory" evidence="4">
    <location>
        <begin position="1"/>
        <end position="115"/>
    </location>
</feature>
<organism evidence="5 6">
    <name type="scientific">Ilumatobacter coccineus (strain NBRC 103263 / KCTC 29153 / YM16-304)</name>
    <dbReference type="NCBI Taxonomy" id="1313172"/>
    <lineage>
        <taxon>Bacteria</taxon>
        <taxon>Bacillati</taxon>
        <taxon>Actinomycetota</taxon>
        <taxon>Acidimicrobiia</taxon>
        <taxon>Acidimicrobiales</taxon>
        <taxon>Ilumatobacteraceae</taxon>
        <taxon>Ilumatobacter</taxon>
    </lineage>
</organism>
<dbReference type="KEGG" id="aym:YM304_17530"/>
<evidence type="ECO:0000313" key="5">
    <source>
        <dbReference type="EMBL" id="BAN02067.1"/>
    </source>
</evidence>
<dbReference type="Gene3D" id="3.40.50.2300">
    <property type="match status" value="1"/>
</dbReference>
<dbReference type="InterPro" id="IPR011006">
    <property type="entry name" value="CheY-like_superfamily"/>
</dbReference>
<dbReference type="PROSITE" id="PS50110">
    <property type="entry name" value="RESPONSE_REGULATORY"/>
    <property type="match status" value="1"/>
</dbReference>
<gene>
    <name evidence="5" type="ORF">YM304_17530</name>
</gene>
<dbReference type="Proteomes" id="UP000011863">
    <property type="component" value="Chromosome"/>
</dbReference>
<reference evidence="5 6" key="1">
    <citation type="journal article" date="2013" name="Int. J. Syst. Evol. Microbiol.">
        <title>Ilumatobacter nonamiense sp. nov. and Ilumatobacter coccineum sp. nov., isolated from seashore sand.</title>
        <authorList>
            <person name="Matsumoto A."/>
            <person name="Kasai H."/>
            <person name="Matsuo Y."/>
            <person name="Shizuri Y."/>
            <person name="Ichikawa N."/>
            <person name="Fujita N."/>
            <person name="Omura S."/>
            <person name="Takahashi Y."/>
        </authorList>
    </citation>
    <scope>NUCLEOTIDE SEQUENCE [LARGE SCALE GENOMIC DNA]</scope>
    <source>
        <strain evidence="6">NBRC 103263 / KCTC 29153 / YM16-304</strain>
    </source>
</reference>